<dbReference type="InterPro" id="IPR029058">
    <property type="entry name" value="AB_hydrolase_fold"/>
</dbReference>
<protein>
    <submittedName>
        <fullName evidence="1">Uncharacterized protein</fullName>
    </submittedName>
</protein>
<accession>A0A9P8CAJ0</accession>
<sequence>ILAGPGSTHQYRKYAKQKLNLYNSTNSPAKAPILIFLHGRGSTCCGNILPMFPEGLVYHNMGTFFAQRGLNTIVADYRRVNDPEAGTG</sequence>
<dbReference type="OrthoDB" id="433474at2759"/>
<organism evidence="1 2">
    <name type="scientific">Calycina marina</name>
    <dbReference type="NCBI Taxonomy" id="1763456"/>
    <lineage>
        <taxon>Eukaryota</taxon>
        <taxon>Fungi</taxon>
        <taxon>Dikarya</taxon>
        <taxon>Ascomycota</taxon>
        <taxon>Pezizomycotina</taxon>
        <taxon>Leotiomycetes</taxon>
        <taxon>Helotiales</taxon>
        <taxon>Pezizellaceae</taxon>
        <taxon>Calycina</taxon>
    </lineage>
</organism>
<proteinExistence type="predicted"/>
<comment type="caution">
    <text evidence="1">The sequence shown here is derived from an EMBL/GenBank/DDBJ whole genome shotgun (WGS) entry which is preliminary data.</text>
</comment>
<feature type="non-terminal residue" evidence="1">
    <location>
        <position position="1"/>
    </location>
</feature>
<evidence type="ECO:0000313" key="1">
    <source>
        <dbReference type="EMBL" id="KAG9239968.1"/>
    </source>
</evidence>
<keyword evidence="2" id="KW-1185">Reference proteome</keyword>
<dbReference type="Gene3D" id="3.40.50.1820">
    <property type="entry name" value="alpha/beta hydrolase"/>
    <property type="match status" value="1"/>
</dbReference>
<gene>
    <name evidence="1" type="ORF">BJ878DRAFT_431303</name>
</gene>
<evidence type="ECO:0000313" key="2">
    <source>
        <dbReference type="Proteomes" id="UP000887226"/>
    </source>
</evidence>
<dbReference type="Proteomes" id="UP000887226">
    <property type="component" value="Unassembled WGS sequence"/>
</dbReference>
<dbReference type="EMBL" id="MU254676">
    <property type="protein sequence ID" value="KAG9239968.1"/>
    <property type="molecule type" value="Genomic_DNA"/>
</dbReference>
<reference evidence="1" key="1">
    <citation type="journal article" date="2021" name="IMA Fungus">
        <title>Genomic characterization of three marine fungi, including Emericellopsis atlantica sp. nov. with signatures of a generalist lifestyle and marine biomass degradation.</title>
        <authorList>
            <person name="Hagestad O.C."/>
            <person name="Hou L."/>
            <person name="Andersen J.H."/>
            <person name="Hansen E.H."/>
            <person name="Altermark B."/>
            <person name="Li C."/>
            <person name="Kuhnert E."/>
            <person name="Cox R.J."/>
            <person name="Crous P.W."/>
            <person name="Spatafora J.W."/>
            <person name="Lail K."/>
            <person name="Amirebrahimi M."/>
            <person name="Lipzen A."/>
            <person name="Pangilinan J."/>
            <person name="Andreopoulos W."/>
            <person name="Hayes R.D."/>
            <person name="Ng V."/>
            <person name="Grigoriev I.V."/>
            <person name="Jackson S.A."/>
            <person name="Sutton T.D.S."/>
            <person name="Dobson A.D.W."/>
            <person name="Rama T."/>
        </authorList>
    </citation>
    <scope>NUCLEOTIDE SEQUENCE</scope>
    <source>
        <strain evidence="1">TRa3180A</strain>
    </source>
</reference>
<dbReference type="SUPFAM" id="SSF53474">
    <property type="entry name" value="alpha/beta-Hydrolases"/>
    <property type="match status" value="1"/>
</dbReference>
<dbReference type="AlphaFoldDB" id="A0A9P8CAJ0"/>
<name>A0A9P8CAJ0_9HELO</name>